<organism evidence="5 6">
    <name type="scientific">Anaerobranca californiensis DSM 14826</name>
    <dbReference type="NCBI Taxonomy" id="1120989"/>
    <lineage>
        <taxon>Bacteria</taxon>
        <taxon>Bacillati</taxon>
        <taxon>Bacillota</taxon>
        <taxon>Clostridia</taxon>
        <taxon>Eubacteriales</taxon>
        <taxon>Proteinivoracaceae</taxon>
        <taxon>Anaerobranca</taxon>
    </lineage>
</organism>
<dbReference type="Pfam" id="PF03480">
    <property type="entry name" value="DctP"/>
    <property type="match status" value="1"/>
</dbReference>
<sequence>MKKTKIAVVLVALLLLNSILLTGCKREDSKDEITLKIAHYYAVDHPVNRYFEEVFKQKVESETNGSVKVQIYPNSQLGDEQEFVEGVQLGTVEMALTGNLWENTVPEFRIMQMPFMFVNYDHANAVLNGPIGQKIYEYLEPLNVKVLASFPNGFRVISNNRRPINSIDDIPGIKMRVFQGETIIKLMNILGFETIVLPISELFTSLQQGVVDGQDNPLATSFYNGYYEVQKYVAITNHMYSPGYIVINNNVWNKLTKEQQKIIENAAKETAFKIKEAVKNQEEQIIQKIEEQGIVVTYPDLLPFIEKVSPLIDEYINSHPHTESIIKEIKELANEYLK</sequence>
<keyword evidence="4" id="KW-0732">Signal</keyword>
<accession>A0A1M6K7G6</accession>
<keyword evidence="6" id="KW-1185">Reference proteome</keyword>
<keyword evidence="5" id="KW-0675">Receptor</keyword>
<dbReference type="AlphaFoldDB" id="A0A1M6K7G6"/>
<proteinExistence type="inferred from homology"/>
<name>A0A1M6K7G6_9FIRM</name>
<dbReference type="Gene3D" id="3.40.190.170">
    <property type="entry name" value="Bacterial extracellular solute-binding protein, family 7"/>
    <property type="match status" value="1"/>
</dbReference>
<evidence type="ECO:0000256" key="4">
    <source>
        <dbReference type="ARBA" id="ARBA00022729"/>
    </source>
</evidence>
<evidence type="ECO:0000256" key="1">
    <source>
        <dbReference type="ARBA" id="ARBA00004196"/>
    </source>
</evidence>
<evidence type="ECO:0000256" key="2">
    <source>
        <dbReference type="ARBA" id="ARBA00009023"/>
    </source>
</evidence>
<dbReference type="PIRSF" id="PIRSF006470">
    <property type="entry name" value="DctB"/>
    <property type="match status" value="1"/>
</dbReference>
<dbReference type="InterPro" id="IPR004682">
    <property type="entry name" value="TRAP_DctP"/>
</dbReference>
<dbReference type="PROSITE" id="PS51257">
    <property type="entry name" value="PROKAR_LIPOPROTEIN"/>
    <property type="match status" value="1"/>
</dbReference>
<evidence type="ECO:0000313" key="6">
    <source>
        <dbReference type="Proteomes" id="UP000243547"/>
    </source>
</evidence>
<dbReference type="OrthoDB" id="9815946at2"/>
<dbReference type="GO" id="GO:0055085">
    <property type="term" value="P:transmembrane transport"/>
    <property type="evidence" value="ECO:0007669"/>
    <property type="project" value="InterPro"/>
</dbReference>
<dbReference type="InterPro" id="IPR038404">
    <property type="entry name" value="TRAP_DctP_sf"/>
</dbReference>
<gene>
    <name evidence="5" type="ORF">SAMN02745227_00018</name>
</gene>
<keyword evidence="3" id="KW-0813">Transport</keyword>
<dbReference type="NCBIfam" id="NF037995">
    <property type="entry name" value="TRAP_S1"/>
    <property type="match status" value="1"/>
</dbReference>
<dbReference type="EMBL" id="FRAI01000005">
    <property type="protein sequence ID" value="SHJ54938.1"/>
    <property type="molecule type" value="Genomic_DNA"/>
</dbReference>
<reference evidence="6" key="1">
    <citation type="submission" date="2016-11" db="EMBL/GenBank/DDBJ databases">
        <authorList>
            <person name="Varghese N."/>
            <person name="Submissions S."/>
        </authorList>
    </citation>
    <scope>NUCLEOTIDE SEQUENCE [LARGE SCALE GENOMIC DNA]</scope>
    <source>
        <strain evidence="6">DSM 14826</strain>
    </source>
</reference>
<dbReference type="CDD" id="cd13603">
    <property type="entry name" value="PBP2_TRAP_Siap_TeaA_like"/>
    <property type="match status" value="1"/>
</dbReference>
<comment type="similarity">
    <text evidence="2">Belongs to the bacterial solute-binding protein 7 family.</text>
</comment>
<comment type="subcellular location">
    <subcellularLocation>
        <location evidence="1">Cell envelope</location>
    </subcellularLocation>
</comment>
<dbReference type="PANTHER" id="PTHR33376">
    <property type="match status" value="1"/>
</dbReference>
<evidence type="ECO:0000256" key="3">
    <source>
        <dbReference type="ARBA" id="ARBA00022448"/>
    </source>
</evidence>
<dbReference type="InterPro" id="IPR018389">
    <property type="entry name" value="DctP_fam"/>
</dbReference>
<dbReference type="NCBIfam" id="TIGR00787">
    <property type="entry name" value="dctP"/>
    <property type="match status" value="1"/>
</dbReference>
<dbReference type="STRING" id="1120989.SAMN02745227_00018"/>
<dbReference type="GO" id="GO:0030288">
    <property type="term" value="C:outer membrane-bounded periplasmic space"/>
    <property type="evidence" value="ECO:0007669"/>
    <property type="project" value="InterPro"/>
</dbReference>
<evidence type="ECO:0000313" key="5">
    <source>
        <dbReference type="EMBL" id="SHJ54938.1"/>
    </source>
</evidence>
<dbReference type="Proteomes" id="UP000243547">
    <property type="component" value="Unassembled WGS sequence"/>
</dbReference>
<dbReference type="PANTHER" id="PTHR33376:SF4">
    <property type="entry name" value="SIALIC ACID-BINDING PERIPLASMIC PROTEIN SIAP"/>
    <property type="match status" value="1"/>
</dbReference>
<protein>
    <submittedName>
        <fullName evidence="5">Tripartite ATP-independent transporter solute receptor, DctP family</fullName>
    </submittedName>
</protein>
<dbReference type="RefSeq" id="WP_072905158.1">
    <property type="nucleotide sequence ID" value="NZ_FRAI01000005.1"/>
</dbReference>